<protein>
    <submittedName>
        <fullName evidence="2">Uncharacterized protein</fullName>
    </submittedName>
</protein>
<keyword evidence="3" id="KW-1185">Reference proteome</keyword>
<reference evidence="2 3" key="1">
    <citation type="submission" date="2018-11" db="EMBL/GenBank/DDBJ databases">
        <title>Complete genome sequence of Nocardioides baekrokdamisoli strain KCTC 39748.</title>
        <authorList>
            <person name="Kang S.W."/>
            <person name="Lee K.C."/>
            <person name="Kim K.K."/>
            <person name="Kim J.S."/>
            <person name="Kim D.S."/>
            <person name="Ko S.H."/>
            <person name="Yang S.H."/>
            <person name="Shin Y.K."/>
            <person name="Lee J.S."/>
        </authorList>
    </citation>
    <scope>NUCLEOTIDE SEQUENCE [LARGE SCALE GENOMIC DNA]</scope>
    <source>
        <strain evidence="2 3">KCTC 39748</strain>
    </source>
</reference>
<dbReference type="OrthoDB" id="5189092at2"/>
<feature type="compositionally biased region" description="Low complexity" evidence="1">
    <location>
        <begin position="214"/>
        <end position="240"/>
    </location>
</feature>
<dbReference type="KEGG" id="nbe:Back2_20900"/>
<gene>
    <name evidence="2" type="ORF">Back2_20900</name>
</gene>
<evidence type="ECO:0000313" key="2">
    <source>
        <dbReference type="EMBL" id="BBH17803.1"/>
    </source>
</evidence>
<organism evidence="2 3">
    <name type="scientific">Nocardioides baekrokdamisoli</name>
    <dbReference type="NCBI Taxonomy" id="1804624"/>
    <lineage>
        <taxon>Bacteria</taxon>
        <taxon>Bacillati</taxon>
        <taxon>Actinomycetota</taxon>
        <taxon>Actinomycetes</taxon>
        <taxon>Propionibacteriales</taxon>
        <taxon>Nocardioidaceae</taxon>
        <taxon>Nocardioides</taxon>
    </lineage>
</organism>
<dbReference type="AlphaFoldDB" id="A0A3G9IZH9"/>
<proteinExistence type="predicted"/>
<dbReference type="RefSeq" id="WP_125569199.1">
    <property type="nucleotide sequence ID" value="NZ_AP019307.1"/>
</dbReference>
<accession>A0A3G9IZH9</accession>
<name>A0A3G9IZH9_9ACTN</name>
<feature type="region of interest" description="Disordered" evidence="1">
    <location>
        <begin position="213"/>
        <end position="250"/>
    </location>
</feature>
<evidence type="ECO:0000313" key="3">
    <source>
        <dbReference type="Proteomes" id="UP000271573"/>
    </source>
</evidence>
<sequence length="250" mass="25432">MTRRPTPAVYRRRRLVVALGAVAVVVLLVWLAIAAVSALTGSHSNAAAQASASVSASAEADDTPTISVSSVPAGGRCDAGDIVLRPVAAMAHVNGPVALTVQAFTRQNPECTWRVTHGSVQATISLARTPSFWSTANCPTAVKEQTVTLRQGTPITLTLATWDGQASSQAGGCGQQNPWARPGVYHVQAAALGGNPSSATRLTMVAPGVPLVQPVTSPTASPTPTGTGKAKPKGTAKPTGSPTPTAVQTF</sequence>
<dbReference type="EMBL" id="AP019307">
    <property type="protein sequence ID" value="BBH17803.1"/>
    <property type="molecule type" value="Genomic_DNA"/>
</dbReference>
<dbReference type="Proteomes" id="UP000271573">
    <property type="component" value="Chromosome"/>
</dbReference>
<evidence type="ECO:0000256" key="1">
    <source>
        <dbReference type="SAM" id="MobiDB-lite"/>
    </source>
</evidence>